<dbReference type="InterPro" id="IPR001590">
    <property type="entry name" value="Peptidase_M12B"/>
</dbReference>
<keyword evidence="6" id="KW-0812">Transmembrane</keyword>
<feature type="compositionally biased region" description="Pro residues" evidence="5">
    <location>
        <begin position="1033"/>
        <end position="1042"/>
    </location>
</feature>
<dbReference type="InterPro" id="IPR051489">
    <property type="entry name" value="ADAM_Metalloproteinase"/>
</dbReference>
<dbReference type="Pfam" id="PF21299">
    <property type="entry name" value="ADAM10_Cys-rich"/>
    <property type="match status" value="1"/>
</dbReference>
<name>A0ABD2JAZ8_9BILA</name>
<accession>A0ABD2JAZ8</accession>
<dbReference type="Proteomes" id="UP001620626">
    <property type="component" value="Unassembled WGS sequence"/>
</dbReference>
<feature type="domain" description="Peptidase M12B" evidence="8">
    <location>
        <begin position="307"/>
        <end position="561"/>
    </location>
</feature>
<feature type="compositionally biased region" description="Basic and acidic residues" evidence="5">
    <location>
        <begin position="203"/>
        <end position="212"/>
    </location>
</feature>
<comment type="caution">
    <text evidence="4">Lacks conserved residue(s) required for the propagation of feature annotation.</text>
</comment>
<keyword evidence="6" id="KW-0472">Membrane</keyword>
<evidence type="ECO:0000256" key="4">
    <source>
        <dbReference type="PROSITE-ProRule" id="PRU00276"/>
    </source>
</evidence>
<feature type="region of interest" description="Disordered" evidence="5">
    <location>
        <begin position="191"/>
        <end position="215"/>
    </location>
</feature>
<dbReference type="InterPro" id="IPR001762">
    <property type="entry name" value="Disintegrin_dom"/>
</dbReference>
<keyword evidence="3" id="KW-0165">Cleavage on pair of basic residues</keyword>
<dbReference type="PROSITE" id="PS50214">
    <property type="entry name" value="DISINTEGRIN_2"/>
    <property type="match status" value="1"/>
</dbReference>
<evidence type="ECO:0000256" key="2">
    <source>
        <dbReference type="ARBA" id="ARBA00012332"/>
    </source>
</evidence>
<dbReference type="AlphaFoldDB" id="A0ABD2JAZ8"/>
<comment type="caution">
    <text evidence="9">The sequence shown here is derived from an EMBL/GenBank/DDBJ whole genome shotgun (WGS) entry which is preliminary data.</text>
</comment>
<evidence type="ECO:0000313" key="10">
    <source>
        <dbReference type="Proteomes" id="UP001620626"/>
    </source>
</evidence>
<feature type="compositionally biased region" description="Basic and acidic residues" evidence="5">
    <location>
        <begin position="868"/>
        <end position="878"/>
    </location>
</feature>
<sequence length="1109" mass="122612">MQNVIFFQGSGGRMRCGARFSSILLSLILLLVCFDLGVCLNKYVDHYETLSYQPVVDRQKRSLETDHEDTHGTDVDLHFRSHNRTFHLKLRPLDFTNSLFTDDHIIDVDGVHHTHLIRPNRFLYEGQIVGDPTSFVHGTLLDGVFDGFIFTGDGRTFTVEKAARYFDIGQRPAHFHSFIYADEEINHKRFRRTKRDTDEDGRDNDQQHHEPTHGCGLTKQRAEQMLDFQQSADHRQHSSRQSPFSSYMKHHQTQQHHSLRHGDNDVEDAIELLSFPQRYLGKNRTRREQSLKPEWREIRGKRIYEVRTCTIYLQADHKLYMHVYNKEGNRDHARTREEIVSLLYNHIKAVNSIYENTDFHGINGINFAIQRTTIYTPDTCAGASSSNSAATVGNNPFCEENVDVSHYLNSNSQKDHSAFCLAYSLTYRDFLGGTLGLAWVASPSQSTAGGICQRFQRYNEQQRGGVNRSLNTGIITLVNYGNRVPPRVSQLTLAHEIGHNFGSPHDFPADCQPGLPDGNFIMFASATSGDKPNNSKFSKCSVANISEVLYEVLGQSPKNQQFGRKKNCFTDQLRSFCGNQIREDGEECDCGFTKQDCHENQDQCCAPRENNDERTMCRRLAGKKCSPSEGICCRAADCSFVQRNGRVCREESECQHEQKCDGTQAKCPDSRNKPDGKACQESTKVCQNGSCSGSICAHHGMRDCFLTEGKPEDLCQLACQTEAGCQAAADIPRLTVYTQEGRKSGHLLLPPGSPCNDYQGYCDIFRKCRSVDSNGPLSRLRTLLFNSEKIQEFKEWVKEYWWACVLIGIFVIMLMALFVKCCAVHTPSTNPNKLPAQHFSDTLRHPGTLLRRGQSRPPVVVGSGGNDADARRGAREMRAVVPPGAGAGRASRPTTTRAATATAANNNSSAAMAPRTSRSATAAAGAHHPTRGAPPATTAASAAPMATTESPLIQIPVEPPPPYQPTDPASTAGATPSAPTITIHHHRLPSATTAAVVVPGVLPQQQPMPAALPGAPPPAQPTAAASSSTVPLIPGPPMPGQGPRPGRRKPRASPQKQLKKDGTGAAVNHHHRDASNSKRTTTTSSTPQAATNSSREKESKQRNNKRTVK</sequence>
<evidence type="ECO:0000256" key="5">
    <source>
        <dbReference type="SAM" id="MobiDB-lite"/>
    </source>
</evidence>
<dbReference type="InterPro" id="IPR024079">
    <property type="entry name" value="MetalloPept_cat_dom_sf"/>
</dbReference>
<feature type="transmembrane region" description="Helical" evidence="6">
    <location>
        <begin position="800"/>
        <end position="819"/>
    </location>
</feature>
<keyword evidence="6" id="KW-1133">Transmembrane helix</keyword>
<keyword evidence="4" id="KW-0862">Zinc</keyword>
<evidence type="ECO:0000259" key="7">
    <source>
        <dbReference type="PROSITE" id="PS50214"/>
    </source>
</evidence>
<feature type="region of interest" description="Disordered" evidence="5">
    <location>
        <begin position="849"/>
        <end position="979"/>
    </location>
</feature>
<dbReference type="Gene3D" id="4.10.70.10">
    <property type="entry name" value="Disintegrin domain"/>
    <property type="match status" value="1"/>
</dbReference>
<feature type="binding site" evidence="4">
    <location>
        <position position="495"/>
    </location>
    <ligand>
        <name>Zn(2+)</name>
        <dbReference type="ChEBI" id="CHEBI:29105"/>
        <note>catalytic</note>
    </ligand>
</feature>
<dbReference type="EC" id="3.4.24.81" evidence="2"/>
<dbReference type="Gene3D" id="3.40.390.10">
    <property type="entry name" value="Collagenase (Catalytic Domain)"/>
    <property type="match status" value="1"/>
</dbReference>
<dbReference type="SUPFAM" id="SSF57552">
    <property type="entry name" value="Blood coagulation inhibitor (disintegrin)"/>
    <property type="match status" value="1"/>
</dbReference>
<feature type="compositionally biased region" description="Basic residues" evidence="5">
    <location>
        <begin position="248"/>
        <end position="259"/>
    </location>
</feature>
<evidence type="ECO:0000256" key="1">
    <source>
        <dbReference type="ARBA" id="ARBA00001809"/>
    </source>
</evidence>
<feature type="active site" evidence="4">
    <location>
        <position position="496"/>
    </location>
</feature>
<feature type="domain" description="Disintegrin" evidence="7">
    <location>
        <begin position="574"/>
        <end position="675"/>
    </location>
</feature>
<keyword evidence="4" id="KW-0479">Metal-binding</keyword>
<evidence type="ECO:0000313" key="9">
    <source>
        <dbReference type="EMBL" id="KAL3087740.1"/>
    </source>
</evidence>
<protein>
    <recommendedName>
        <fullName evidence="2">ADAM10 endopeptidase</fullName>
        <ecNumber evidence="2">3.4.24.81</ecNumber>
    </recommendedName>
</protein>
<evidence type="ECO:0000256" key="3">
    <source>
        <dbReference type="ARBA" id="ARBA00022685"/>
    </source>
</evidence>
<keyword evidence="10" id="KW-1185">Reference proteome</keyword>
<feature type="compositionally biased region" description="Low complexity" evidence="5">
    <location>
        <begin position="882"/>
        <end position="956"/>
    </location>
</feature>
<dbReference type="SUPFAM" id="SSF55486">
    <property type="entry name" value="Metalloproteases ('zincins'), catalytic domain"/>
    <property type="match status" value="1"/>
</dbReference>
<feature type="compositionally biased region" description="Low complexity" evidence="5">
    <location>
        <begin position="1077"/>
        <end position="1093"/>
    </location>
</feature>
<feature type="binding site" evidence="4">
    <location>
        <position position="505"/>
    </location>
    <ligand>
        <name>Zn(2+)</name>
        <dbReference type="ChEBI" id="CHEBI:29105"/>
        <note>catalytic</note>
    </ligand>
</feature>
<dbReference type="GO" id="GO:0046872">
    <property type="term" value="F:metal ion binding"/>
    <property type="evidence" value="ECO:0007669"/>
    <property type="project" value="UniProtKB-KW"/>
</dbReference>
<dbReference type="InterPro" id="IPR036436">
    <property type="entry name" value="Disintegrin_dom_sf"/>
</dbReference>
<evidence type="ECO:0000259" key="8">
    <source>
        <dbReference type="PROSITE" id="PS50215"/>
    </source>
</evidence>
<feature type="compositionally biased region" description="Low complexity" evidence="5">
    <location>
        <begin position="966"/>
        <end position="979"/>
    </location>
</feature>
<dbReference type="PANTHER" id="PTHR45702">
    <property type="entry name" value="ADAM10/ADAM17 METALLOPEPTIDASE FAMILY MEMBER"/>
    <property type="match status" value="1"/>
</dbReference>
<feature type="region of interest" description="Disordered" evidence="5">
    <location>
        <begin position="229"/>
        <end position="262"/>
    </location>
</feature>
<feature type="binding site" evidence="4">
    <location>
        <position position="499"/>
    </location>
    <ligand>
        <name>Zn(2+)</name>
        <dbReference type="ChEBI" id="CHEBI:29105"/>
        <note>catalytic</note>
    </ligand>
</feature>
<comment type="catalytic activity">
    <reaction evidence="1">
        <text>Endopeptidase of broad specificity.</text>
        <dbReference type="EC" id="3.4.24.81"/>
    </reaction>
</comment>
<feature type="region of interest" description="Disordered" evidence="5">
    <location>
        <begin position="1007"/>
        <end position="1109"/>
    </location>
</feature>
<evidence type="ECO:0000256" key="6">
    <source>
        <dbReference type="SAM" id="Phobius"/>
    </source>
</evidence>
<dbReference type="SMART" id="SM00050">
    <property type="entry name" value="DISIN"/>
    <property type="match status" value="1"/>
</dbReference>
<gene>
    <name evidence="9" type="ORF">niasHT_029504</name>
</gene>
<reference evidence="9 10" key="1">
    <citation type="submission" date="2024-10" db="EMBL/GenBank/DDBJ databases">
        <authorList>
            <person name="Kim D."/>
        </authorList>
    </citation>
    <scope>NUCLEOTIDE SEQUENCE [LARGE SCALE GENOMIC DNA]</scope>
    <source>
        <strain evidence="9">BH-2024</strain>
    </source>
</reference>
<organism evidence="9 10">
    <name type="scientific">Heterodera trifolii</name>
    <dbReference type="NCBI Taxonomy" id="157864"/>
    <lineage>
        <taxon>Eukaryota</taxon>
        <taxon>Metazoa</taxon>
        <taxon>Ecdysozoa</taxon>
        <taxon>Nematoda</taxon>
        <taxon>Chromadorea</taxon>
        <taxon>Rhabditida</taxon>
        <taxon>Tylenchina</taxon>
        <taxon>Tylenchomorpha</taxon>
        <taxon>Tylenchoidea</taxon>
        <taxon>Heteroderidae</taxon>
        <taxon>Heteroderinae</taxon>
        <taxon>Heterodera</taxon>
    </lineage>
</organism>
<proteinExistence type="predicted"/>
<dbReference type="PANTHER" id="PTHR45702:SF2">
    <property type="entry name" value="KUZBANIAN, ISOFORM A"/>
    <property type="match status" value="1"/>
</dbReference>
<dbReference type="InterPro" id="IPR049038">
    <property type="entry name" value="ADAM10_Cys-rich"/>
</dbReference>
<dbReference type="EMBL" id="JBICBT010001015">
    <property type="protein sequence ID" value="KAL3087740.1"/>
    <property type="molecule type" value="Genomic_DNA"/>
</dbReference>
<dbReference type="Pfam" id="PF13574">
    <property type="entry name" value="Reprolysin_2"/>
    <property type="match status" value="1"/>
</dbReference>
<dbReference type="PROSITE" id="PS50215">
    <property type="entry name" value="ADAM_MEPRO"/>
    <property type="match status" value="1"/>
</dbReference>